<reference evidence="1" key="1">
    <citation type="journal article" date="2016" name="Proc. Natl. Acad. Sci. U.S.A.">
        <title>Lipid metabolic changes in an early divergent fungus govern the establishment of a mutualistic symbiosis with endobacteria.</title>
        <authorList>
            <person name="Lastovetsky O.A."/>
            <person name="Gaspar M.L."/>
            <person name="Mondo S.J."/>
            <person name="LaButti K.M."/>
            <person name="Sandor L."/>
            <person name="Grigoriev I.V."/>
            <person name="Henry S.A."/>
            <person name="Pawlowska T.E."/>
        </authorList>
    </citation>
    <scope>NUCLEOTIDE SEQUENCE [LARGE SCALE GENOMIC DNA]</scope>
    <source>
        <strain evidence="1">ATCC 52814</strain>
    </source>
</reference>
<dbReference type="AlphaFoldDB" id="A0A1X0R7A7"/>
<name>A0A1X0R7A7_RHIZD</name>
<evidence type="ECO:0000313" key="1">
    <source>
        <dbReference type="EMBL" id="ORE07864.1"/>
    </source>
</evidence>
<protein>
    <submittedName>
        <fullName evidence="1">Uncharacterized protein</fullName>
    </submittedName>
</protein>
<sequence>MWRPRSNINTLQTRGAHFKLDNDANLTGITLFIRAPKKERSAETIGHGHLIPKANVSCIYSLSPWKKQDIDNQSF</sequence>
<dbReference type="VEuPathDB" id="FungiDB:BCV72DRAFT_204749"/>
<accession>A0A1X0R7A7</accession>
<organism evidence="1">
    <name type="scientific">Rhizopus microsporus var. microsporus</name>
    <dbReference type="NCBI Taxonomy" id="86635"/>
    <lineage>
        <taxon>Eukaryota</taxon>
        <taxon>Fungi</taxon>
        <taxon>Fungi incertae sedis</taxon>
        <taxon>Mucoromycota</taxon>
        <taxon>Mucoromycotina</taxon>
        <taxon>Mucoromycetes</taxon>
        <taxon>Mucorales</taxon>
        <taxon>Mucorineae</taxon>
        <taxon>Rhizopodaceae</taxon>
        <taxon>Rhizopus</taxon>
    </lineage>
</organism>
<gene>
    <name evidence="1" type="ORF">BCV72DRAFT_204749</name>
</gene>
<dbReference type="Proteomes" id="UP000242414">
    <property type="component" value="Unassembled WGS sequence"/>
</dbReference>
<proteinExistence type="predicted"/>
<dbReference type="EMBL" id="KV921897">
    <property type="protein sequence ID" value="ORE07864.1"/>
    <property type="molecule type" value="Genomic_DNA"/>
</dbReference>